<dbReference type="KEGG" id="tom:BWR18_12090"/>
<name>A0A1P8MW81_9RHOB</name>
<proteinExistence type="predicted"/>
<accession>A0A1P8MW81</accession>
<evidence type="ECO:0000313" key="2">
    <source>
        <dbReference type="Proteomes" id="UP000186336"/>
    </source>
</evidence>
<dbReference type="AlphaFoldDB" id="A0A1P8MW81"/>
<dbReference type="STRING" id="299262.BWR18_12090"/>
<dbReference type="Proteomes" id="UP000186336">
    <property type="component" value="Chromosome"/>
</dbReference>
<dbReference type="EMBL" id="CP019312">
    <property type="protein sequence ID" value="APX12335.1"/>
    <property type="molecule type" value="Genomic_DNA"/>
</dbReference>
<sequence length="72" mass="7962">MFAYYGGPIGEVPVFDARDGSTRDALVLDHVARAPIQKHVDHVIGRAEPYIADYFGDTIRAINSPSVELKFD</sequence>
<evidence type="ECO:0000313" key="1">
    <source>
        <dbReference type="EMBL" id="APX12335.1"/>
    </source>
</evidence>
<organism evidence="1 2">
    <name type="scientific">Tateyamaria omphalii</name>
    <dbReference type="NCBI Taxonomy" id="299262"/>
    <lineage>
        <taxon>Bacteria</taxon>
        <taxon>Pseudomonadati</taxon>
        <taxon>Pseudomonadota</taxon>
        <taxon>Alphaproteobacteria</taxon>
        <taxon>Rhodobacterales</taxon>
        <taxon>Roseobacteraceae</taxon>
        <taxon>Tateyamaria</taxon>
    </lineage>
</organism>
<protein>
    <submittedName>
        <fullName evidence="1">Uncharacterized protein</fullName>
    </submittedName>
</protein>
<dbReference type="RefSeq" id="WP_076628557.1">
    <property type="nucleotide sequence ID" value="NZ_CP019312.1"/>
</dbReference>
<reference evidence="1 2" key="1">
    <citation type="submission" date="2017-01" db="EMBL/GenBank/DDBJ databases">
        <title>Complete genome of Tateyamaria omphalii DOK1-4 isolated from seawater in Dokdo.</title>
        <authorList>
            <person name="Kim J.H."/>
            <person name="Chi W.-J."/>
        </authorList>
    </citation>
    <scope>NUCLEOTIDE SEQUENCE [LARGE SCALE GENOMIC DNA]</scope>
    <source>
        <strain evidence="1 2">DOK1-4</strain>
    </source>
</reference>
<keyword evidence="2" id="KW-1185">Reference proteome</keyword>
<gene>
    <name evidence="1" type="ORF">BWR18_12090</name>
</gene>